<dbReference type="Proteomes" id="UP000018130">
    <property type="component" value="Unassembled WGS sequence"/>
</dbReference>
<accession>T2JMB9</accession>
<dbReference type="EMBL" id="CAQN01000376">
    <property type="protein sequence ID" value="CCQ66216.1"/>
    <property type="molecule type" value="Genomic_DNA"/>
</dbReference>
<name>T2JMB9_CROWT</name>
<proteinExistence type="predicted"/>
<organism evidence="1 2">
    <name type="scientific">Crocosphaera watsonii WH 0402</name>
    <dbReference type="NCBI Taxonomy" id="1284629"/>
    <lineage>
        <taxon>Bacteria</taxon>
        <taxon>Bacillati</taxon>
        <taxon>Cyanobacteriota</taxon>
        <taxon>Cyanophyceae</taxon>
        <taxon>Oscillatoriophycideae</taxon>
        <taxon>Chroococcales</taxon>
        <taxon>Aphanothecaceae</taxon>
        <taxon>Crocosphaera</taxon>
    </lineage>
</organism>
<gene>
    <name evidence="1" type="ORF">CWATWH0402_3004</name>
</gene>
<dbReference type="AlphaFoldDB" id="T2JMB9"/>
<comment type="caution">
    <text evidence="1">The sequence shown here is derived from an EMBL/GenBank/DDBJ whole genome shotgun (WGS) entry which is preliminary data.</text>
</comment>
<sequence length="38" mass="4315">MTPVSSSPEATTMVWDIRETKMLTPAIINRLDNDFIGY</sequence>
<evidence type="ECO:0000313" key="1">
    <source>
        <dbReference type="EMBL" id="CCQ66216.1"/>
    </source>
</evidence>
<reference evidence="1 2" key="2">
    <citation type="submission" date="2013-09" db="EMBL/GenBank/DDBJ databases">
        <title>Whole genome comparison of six Crocosphaera watsonii strains with differing phenotypes.</title>
        <authorList>
            <person name="Bench S.R."/>
            <person name="Heller P."/>
            <person name="Frank I."/>
            <person name="Arciniega M."/>
            <person name="Shilova I.N."/>
            <person name="Zehr J.P."/>
        </authorList>
    </citation>
    <scope>NUCLEOTIDE SEQUENCE [LARGE SCALE GENOMIC DNA]</scope>
    <source>
        <strain evidence="1 2">WH 0402</strain>
    </source>
</reference>
<reference evidence="1 2" key="1">
    <citation type="submission" date="2013-01" db="EMBL/GenBank/DDBJ databases">
        <authorList>
            <person name="Bench S."/>
        </authorList>
    </citation>
    <scope>NUCLEOTIDE SEQUENCE [LARGE SCALE GENOMIC DNA]</scope>
    <source>
        <strain evidence="1 2">WH 0402</strain>
    </source>
</reference>
<protein>
    <submittedName>
        <fullName evidence="1">Uncharacterized protein</fullName>
    </submittedName>
</protein>
<evidence type="ECO:0000313" key="2">
    <source>
        <dbReference type="Proteomes" id="UP000018130"/>
    </source>
</evidence>